<dbReference type="GO" id="GO:0030288">
    <property type="term" value="C:outer membrane-bounded periplasmic space"/>
    <property type="evidence" value="ECO:0007669"/>
    <property type="project" value="TreeGrafter"/>
</dbReference>
<dbReference type="Pfam" id="PF00905">
    <property type="entry name" value="Transpeptidase"/>
    <property type="match status" value="1"/>
</dbReference>
<dbReference type="GO" id="GO:0009002">
    <property type="term" value="F:serine-type D-Ala-D-Ala carboxypeptidase activity"/>
    <property type="evidence" value="ECO:0007669"/>
    <property type="project" value="UniProtKB-EC"/>
</dbReference>
<keyword evidence="7" id="KW-0645">Protease</keyword>
<dbReference type="GO" id="GO:0008955">
    <property type="term" value="F:peptidoglycan glycosyltransferase activity"/>
    <property type="evidence" value="ECO:0007669"/>
    <property type="project" value="UniProtKB-EC"/>
</dbReference>
<keyword evidence="11" id="KW-0133">Cell shape</keyword>
<keyword evidence="15" id="KW-0961">Cell wall biogenesis/degradation</keyword>
<evidence type="ECO:0000256" key="7">
    <source>
        <dbReference type="ARBA" id="ARBA00022670"/>
    </source>
</evidence>
<evidence type="ECO:0000256" key="14">
    <source>
        <dbReference type="ARBA" id="ARBA00023268"/>
    </source>
</evidence>
<dbReference type="Proteomes" id="UP000092713">
    <property type="component" value="Unassembled WGS sequence"/>
</dbReference>
<evidence type="ECO:0000256" key="9">
    <source>
        <dbReference type="ARBA" id="ARBA00022679"/>
    </source>
</evidence>
<dbReference type="UniPathway" id="UPA00219"/>
<dbReference type="AlphaFoldDB" id="A0A1A7C3P7"/>
<feature type="transmembrane region" description="Helical" evidence="19">
    <location>
        <begin position="50"/>
        <end position="73"/>
    </location>
</feature>
<evidence type="ECO:0000256" key="5">
    <source>
        <dbReference type="ARBA" id="ARBA00022475"/>
    </source>
</evidence>
<dbReference type="InterPro" id="IPR001264">
    <property type="entry name" value="Glyco_trans_51"/>
</dbReference>
<keyword evidence="19" id="KW-1133">Transmembrane helix</keyword>
<protein>
    <submittedName>
        <fullName evidence="22">Penicillin-binding protein 1A</fullName>
        <ecNumber evidence="22">2.4.1.-</ecNumber>
        <ecNumber evidence="22">3.4.-.-</ecNumber>
    </submittedName>
</protein>
<dbReference type="EMBL" id="LOCQ01000056">
    <property type="protein sequence ID" value="OBV38933.1"/>
    <property type="molecule type" value="Genomic_DNA"/>
</dbReference>
<dbReference type="EC" id="2.4.1.-" evidence="22"/>
<comment type="pathway">
    <text evidence="2">Cell wall biogenesis; peptidoglycan biosynthesis.</text>
</comment>
<dbReference type="Pfam" id="PF00912">
    <property type="entry name" value="Transgly"/>
    <property type="match status" value="1"/>
</dbReference>
<keyword evidence="8 22" id="KW-0328">Glycosyltransferase</keyword>
<comment type="similarity">
    <text evidence="3">In the C-terminal section; belongs to the transpeptidase family.</text>
</comment>
<evidence type="ECO:0000256" key="1">
    <source>
        <dbReference type="ARBA" id="ARBA00004236"/>
    </source>
</evidence>
<dbReference type="EC" id="3.4.-.-" evidence="22"/>
<keyword evidence="12" id="KW-0573">Peptidoglycan synthesis</keyword>
<feature type="domain" description="Penicillin-binding protein transpeptidase" evidence="20">
    <location>
        <begin position="452"/>
        <end position="683"/>
    </location>
</feature>
<evidence type="ECO:0000256" key="18">
    <source>
        <dbReference type="SAM" id="MobiDB-lite"/>
    </source>
</evidence>
<comment type="caution">
    <text evidence="22">The sequence shown here is derived from an EMBL/GenBank/DDBJ whole genome shotgun (WGS) entry which is preliminary data.</text>
</comment>
<keyword evidence="23" id="KW-1185">Reference proteome</keyword>
<evidence type="ECO:0000256" key="2">
    <source>
        <dbReference type="ARBA" id="ARBA00004752"/>
    </source>
</evidence>
<dbReference type="PATRIC" id="fig|1747903.4.peg.2496"/>
<dbReference type="InterPro" id="IPR012338">
    <property type="entry name" value="Beta-lactam/transpept-like"/>
</dbReference>
<dbReference type="PANTHER" id="PTHR32282">
    <property type="entry name" value="BINDING PROTEIN TRANSPEPTIDASE, PUTATIVE-RELATED"/>
    <property type="match status" value="1"/>
</dbReference>
<dbReference type="GO" id="GO:0008360">
    <property type="term" value="P:regulation of cell shape"/>
    <property type="evidence" value="ECO:0007669"/>
    <property type="project" value="UniProtKB-KW"/>
</dbReference>
<dbReference type="Gene3D" id="1.10.3810.10">
    <property type="entry name" value="Biosynthetic peptidoglycan transglycosylase-like"/>
    <property type="match status" value="1"/>
</dbReference>
<evidence type="ECO:0000313" key="22">
    <source>
        <dbReference type="EMBL" id="OBV38933.1"/>
    </source>
</evidence>
<accession>A0A1A7C3P7</accession>
<dbReference type="PANTHER" id="PTHR32282:SF11">
    <property type="entry name" value="PENICILLIN-BINDING PROTEIN 1B"/>
    <property type="match status" value="1"/>
</dbReference>
<keyword evidence="10 22" id="KW-0378">Hydrolase</keyword>
<comment type="subcellular location">
    <subcellularLocation>
        <location evidence="1">Cell membrane</location>
    </subcellularLocation>
</comment>
<dbReference type="SUPFAM" id="SSF56601">
    <property type="entry name" value="beta-lactamase/transpeptidase-like"/>
    <property type="match status" value="1"/>
</dbReference>
<name>A0A1A7C3P7_9BURK</name>
<dbReference type="SUPFAM" id="SSF53955">
    <property type="entry name" value="Lysozyme-like"/>
    <property type="match status" value="1"/>
</dbReference>
<feature type="compositionally biased region" description="Pro residues" evidence="18">
    <location>
        <begin position="803"/>
        <end position="823"/>
    </location>
</feature>
<dbReference type="GO" id="GO:0009252">
    <property type="term" value="P:peptidoglycan biosynthetic process"/>
    <property type="evidence" value="ECO:0007669"/>
    <property type="project" value="UniProtKB-UniPathway"/>
</dbReference>
<keyword evidence="9 22" id="KW-0808">Transferase</keyword>
<dbReference type="GO" id="GO:0071555">
    <property type="term" value="P:cell wall organization"/>
    <property type="evidence" value="ECO:0007669"/>
    <property type="project" value="UniProtKB-KW"/>
</dbReference>
<proteinExistence type="inferred from homology"/>
<dbReference type="GO" id="GO:0006508">
    <property type="term" value="P:proteolysis"/>
    <property type="evidence" value="ECO:0007669"/>
    <property type="project" value="UniProtKB-KW"/>
</dbReference>
<evidence type="ECO:0000256" key="6">
    <source>
        <dbReference type="ARBA" id="ARBA00022645"/>
    </source>
</evidence>
<evidence type="ECO:0000259" key="20">
    <source>
        <dbReference type="Pfam" id="PF00905"/>
    </source>
</evidence>
<evidence type="ECO:0000259" key="21">
    <source>
        <dbReference type="Pfam" id="PF00912"/>
    </source>
</evidence>
<keyword evidence="5" id="KW-1003">Cell membrane</keyword>
<evidence type="ECO:0000256" key="13">
    <source>
        <dbReference type="ARBA" id="ARBA00023136"/>
    </source>
</evidence>
<comment type="catalytic activity">
    <reaction evidence="16">
        <text>Preferential cleavage: (Ac)2-L-Lys-D-Ala-|-D-Ala. Also transpeptidation of peptidyl-alanyl moieties that are N-acyl substituents of D-alanine.</text>
        <dbReference type="EC" id="3.4.16.4"/>
    </reaction>
</comment>
<comment type="similarity">
    <text evidence="4">In the N-terminal section; belongs to the glycosyltransferase 51 family.</text>
</comment>
<dbReference type="RefSeq" id="WP_065308636.1">
    <property type="nucleotide sequence ID" value="NZ_LOCQ01000056.1"/>
</dbReference>
<evidence type="ECO:0000256" key="3">
    <source>
        <dbReference type="ARBA" id="ARBA00007090"/>
    </source>
</evidence>
<feature type="region of interest" description="Disordered" evidence="18">
    <location>
        <begin position="762"/>
        <end position="823"/>
    </location>
</feature>
<dbReference type="OrthoDB" id="9766909at2"/>
<keyword evidence="19" id="KW-0812">Transmembrane</keyword>
<sequence>MEQLRAKAKQWAARGKDMAARLGRHGGARLATLYRRGHAHLMTLPPGRRAAVMALWSFLALLALLVAYLLLLIPLTPSIHDLRQARTAAPSTMVAAGGEELARFDQGLQERVTLQQISPNVVSALIATEDHRFYEHHGVDFKRLAGAIVHSLSGDPQGGSTITQQLARNMFPAEIGRSRNLNRKLKELVTALKIEATYSKTEILEAYLNTVPFLYNTFGIEMAARTYFDKPAARLDILESATLVGMLKGTNYYNPVGNPERSLQRRNVVLGQMRKHEVIDEKRYRQLLKRPLRLHFERQSERAQTDSHFTAYVRKWLIDWADENDYNLELDGLIVHTTLDSDLQQAAERAVERQANALQAIADVEWSRAGVPSSTSTGMYASMQSGSVPFDYFWKSHPALVDAFVKESSDYRKLVAAGGTAGITAEQALAQLKGDRAFMAALRKSKTRLQAGFVAMDPATGALRAWVGSRDFAREQFDHVAQAARQPGSTFKPIVYGAALEKGLSPEHVYRDAVMDIKAADGSKWRPTDMSGTTGREMTMRDGLVYSKNTITAQVMQDVGLPPIIKLARALGVRDSKLAAVPSLALGTSPVTLLEMVNAYASIAAQGQARTPYVVTHITDRDGKVIARFDQARPVQAMKVESADTLTDMMRGVIDRGTGTAIRNRFGIRSDVAGKSGTTQNNADGWFIMMHPQLVGGAWVGFNDARVTMRSNYWGQGGHNAVLVVGDFFKTALDTGKLARDAIFLGGKPPPPARRIEAMEPENEPVEAGGDMQQAGAPPAPLAMPAEESGGQESNGRAVPQEPAAPPAPPSAPAPALPPAPQG</sequence>
<keyword evidence="14" id="KW-0511">Multifunctional enzyme</keyword>
<reference evidence="22 23" key="1">
    <citation type="submission" date="2016-04" db="EMBL/GenBank/DDBJ databases">
        <title>Draft genome sequence of Janthinobacterium psychrotolerans sp. nov., isolated from freshwater sediments in Denmark.</title>
        <authorList>
            <person name="Gong X."/>
            <person name="Skrivergaard S."/>
            <person name="Korsgaard B.S."/>
            <person name="Schreiber L."/>
            <person name="Marshall I.P."/>
            <person name="Finster K."/>
            <person name="Schramm A."/>
        </authorList>
    </citation>
    <scope>NUCLEOTIDE SEQUENCE [LARGE SCALE GENOMIC DNA]</scope>
    <source>
        <strain evidence="22 23">S3-2</strain>
    </source>
</reference>
<evidence type="ECO:0000256" key="11">
    <source>
        <dbReference type="ARBA" id="ARBA00022960"/>
    </source>
</evidence>
<evidence type="ECO:0000256" key="4">
    <source>
        <dbReference type="ARBA" id="ARBA00007739"/>
    </source>
</evidence>
<dbReference type="Gene3D" id="3.40.710.10">
    <property type="entry name" value="DD-peptidase/beta-lactamase superfamily"/>
    <property type="match status" value="2"/>
</dbReference>
<dbReference type="InterPro" id="IPR001460">
    <property type="entry name" value="PCN-bd_Tpept"/>
</dbReference>
<evidence type="ECO:0000256" key="16">
    <source>
        <dbReference type="ARBA" id="ARBA00034000"/>
    </source>
</evidence>
<dbReference type="InterPro" id="IPR036950">
    <property type="entry name" value="PBP_transglycosylase"/>
</dbReference>
<evidence type="ECO:0000313" key="23">
    <source>
        <dbReference type="Proteomes" id="UP000092713"/>
    </source>
</evidence>
<dbReference type="STRING" id="1747903.ASR47_1007249"/>
<feature type="domain" description="Glycosyl transferase family 51" evidence="21">
    <location>
        <begin position="99"/>
        <end position="273"/>
    </location>
</feature>
<gene>
    <name evidence="22" type="ORF">ASR47_1007249</name>
</gene>
<evidence type="ECO:0000256" key="15">
    <source>
        <dbReference type="ARBA" id="ARBA00023316"/>
    </source>
</evidence>
<evidence type="ECO:0000256" key="12">
    <source>
        <dbReference type="ARBA" id="ARBA00022984"/>
    </source>
</evidence>
<comment type="catalytic activity">
    <reaction evidence="17">
        <text>[GlcNAc-(1-&gt;4)-Mur2Ac(oyl-L-Ala-gamma-D-Glu-L-Lys-D-Ala-D-Ala)](n)-di-trans,octa-cis-undecaprenyl diphosphate + beta-D-GlcNAc-(1-&gt;4)-Mur2Ac(oyl-L-Ala-gamma-D-Glu-L-Lys-D-Ala-D-Ala)-di-trans,octa-cis-undecaprenyl diphosphate = [GlcNAc-(1-&gt;4)-Mur2Ac(oyl-L-Ala-gamma-D-Glu-L-Lys-D-Ala-D-Ala)](n+1)-di-trans,octa-cis-undecaprenyl diphosphate + di-trans,octa-cis-undecaprenyl diphosphate + H(+)</text>
        <dbReference type="Rhea" id="RHEA:23708"/>
        <dbReference type="Rhea" id="RHEA-COMP:9602"/>
        <dbReference type="Rhea" id="RHEA-COMP:9603"/>
        <dbReference type="ChEBI" id="CHEBI:15378"/>
        <dbReference type="ChEBI" id="CHEBI:58405"/>
        <dbReference type="ChEBI" id="CHEBI:60033"/>
        <dbReference type="ChEBI" id="CHEBI:78435"/>
        <dbReference type="EC" id="2.4.99.28"/>
    </reaction>
</comment>
<evidence type="ECO:0000256" key="19">
    <source>
        <dbReference type="SAM" id="Phobius"/>
    </source>
</evidence>
<keyword evidence="6" id="KW-0121">Carboxypeptidase</keyword>
<organism evidence="22 23">
    <name type="scientific">Janthinobacterium psychrotolerans</name>
    <dbReference type="NCBI Taxonomy" id="1747903"/>
    <lineage>
        <taxon>Bacteria</taxon>
        <taxon>Pseudomonadati</taxon>
        <taxon>Pseudomonadota</taxon>
        <taxon>Betaproteobacteria</taxon>
        <taxon>Burkholderiales</taxon>
        <taxon>Oxalobacteraceae</taxon>
        <taxon>Janthinobacterium</taxon>
    </lineage>
</organism>
<dbReference type="GO" id="GO:0005886">
    <property type="term" value="C:plasma membrane"/>
    <property type="evidence" value="ECO:0007669"/>
    <property type="project" value="UniProtKB-SubCell"/>
</dbReference>
<dbReference type="InterPro" id="IPR023346">
    <property type="entry name" value="Lysozyme-like_dom_sf"/>
</dbReference>
<dbReference type="GO" id="GO:0008658">
    <property type="term" value="F:penicillin binding"/>
    <property type="evidence" value="ECO:0007669"/>
    <property type="project" value="InterPro"/>
</dbReference>
<keyword evidence="13 19" id="KW-0472">Membrane</keyword>
<dbReference type="InterPro" id="IPR050396">
    <property type="entry name" value="Glycosyltr_51/Transpeptidase"/>
</dbReference>
<evidence type="ECO:0000256" key="17">
    <source>
        <dbReference type="ARBA" id="ARBA00049902"/>
    </source>
</evidence>
<evidence type="ECO:0000256" key="10">
    <source>
        <dbReference type="ARBA" id="ARBA00022801"/>
    </source>
</evidence>
<evidence type="ECO:0000256" key="8">
    <source>
        <dbReference type="ARBA" id="ARBA00022676"/>
    </source>
</evidence>